<dbReference type="Proteomes" id="UP001193081">
    <property type="component" value="Unassembled WGS sequence"/>
</dbReference>
<organism evidence="2 3">
    <name type="scientific">Candidatus Chloroploca mongolica</name>
    <dbReference type="NCBI Taxonomy" id="2528176"/>
    <lineage>
        <taxon>Bacteria</taxon>
        <taxon>Bacillati</taxon>
        <taxon>Chloroflexota</taxon>
        <taxon>Chloroflexia</taxon>
        <taxon>Chloroflexales</taxon>
        <taxon>Chloroflexineae</taxon>
        <taxon>Oscillochloridaceae</taxon>
        <taxon>Candidatus Chloroploca</taxon>
    </lineage>
</organism>
<dbReference type="InterPro" id="IPR002789">
    <property type="entry name" value="HerA_central"/>
</dbReference>
<dbReference type="RefSeq" id="WP_135476026.1">
    <property type="nucleotide sequence ID" value="NZ_SIJK02000002.1"/>
</dbReference>
<evidence type="ECO:0000313" key="3">
    <source>
        <dbReference type="Proteomes" id="UP001193081"/>
    </source>
</evidence>
<proteinExistence type="predicted"/>
<dbReference type="EMBL" id="SIJK02000002">
    <property type="protein sequence ID" value="MBP1464379.1"/>
    <property type="molecule type" value="Genomic_DNA"/>
</dbReference>
<gene>
    <name evidence="2" type="ORF">EYB53_001540</name>
</gene>
<feature type="domain" description="Helicase HerA central" evidence="1">
    <location>
        <begin position="197"/>
        <end position="489"/>
    </location>
</feature>
<accession>A0ABS4D4L9</accession>
<dbReference type="Gene3D" id="3.40.50.300">
    <property type="entry name" value="P-loop containing nucleotide triphosphate hydrolases"/>
    <property type="match status" value="2"/>
</dbReference>
<reference evidence="2 3" key="1">
    <citation type="submission" date="2021-03" db="EMBL/GenBank/DDBJ databases">
        <authorList>
            <person name="Grouzdev D.S."/>
        </authorList>
    </citation>
    <scope>NUCLEOTIDE SEQUENCE [LARGE SCALE GENOMIC DNA]</scope>
    <source>
        <strain evidence="2 3">M50-1</strain>
    </source>
</reference>
<dbReference type="SUPFAM" id="SSF52540">
    <property type="entry name" value="P-loop containing nucleoside triphosphate hydrolases"/>
    <property type="match status" value="1"/>
</dbReference>
<keyword evidence="3" id="KW-1185">Reference proteome</keyword>
<protein>
    <submittedName>
        <fullName evidence="2">ATP-binding protein</fullName>
    </submittedName>
</protein>
<dbReference type="InterPro" id="IPR008571">
    <property type="entry name" value="HerA-like"/>
</dbReference>
<dbReference type="PANTHER" id="PTHR42957">
    <property type="entry name" value="HELICASE MJ1565-RELATED"/>
    <property type="match status" value="1"/>
</dbReference>
<sequence length="636" mass="70140">MNQLSFDALNENGVATDSHGDDIFSAPPSDVFHSIDADAEAAGGEWKEPAAYEGSVGRTMFDTPSSKDNSLIVLLPRESMELVPAQSLVRIMSIQDGRSYLGVVIEGPFAEPDGIRGDAPIVVTTTVKGGIFMPKFHGRVHVELLGEEVNGVLMPPRFRPLPNSPVFALDSAETEAVLKVQGDIPLGLAVGHEALQVNIPADRKSVLPRHLGILGTTGGGKSTTVSGLINSFQKAGIATVLIDTEGEYTMINEETTDKNMKAALERRDFKPEGVQRTHLYHLFGRETTNPQHRPRTTFCLRFERLSPYLVMELLELSSAQEERYLRAYDVTKRVLQDLKISPQQGEDTEQFVELDEMEEGYPRMTLAHIYDVIAACAQLVDKAEDGIDFYANGFRERKDQVLPAIKKAIGASSGASSKKAEGSLPGNAISWRALQGKLGRIRRLKIFDNPEANPLDYTQLTTPGQVSIIDLSDTDSPRINNLVIAEILRGIQQQQDENYTQAEKSRQEPGRTMVVIEEAHEFLSAERIKQMPVLFQQVARIARRGRKRWLGLAFVTQLPQHLPDEVLGLINNFILHKISDAGVISRLKRSIGGIDEGLWSRLPSLAPGQAIVSMTSMARPLLVAIDPTPCKLRMVD</sequence>
<evidence type="ECO:0000313" key="2">
    <source>
        <dbReference type="EMBL" id="MBP1464379.1"/>
    </source>
</evidence>
<dbReference type="GO" id="GO:0005524">
    <property type="term" value="F:ATP binding"/>
    <property type="evidence" value="ECO:0007669"/>
    <property type="project" value="UniProtKB-KW"/>
</dbReference>
<name>A0ABS4D4L9_9CHLR</name>
<keyword evidence="2" id="KW-0547">Nucleotide-binding</keyword>
<dbReference type="InterPro" id="IPR027417">
    <property type="entry name" value="P-loop_NTPase"/>
</dbReference>
<evidence type="ECO:0000259" key="1">
    <source>
        <dbReference type="Pfam" id="PF01935"/>
    </source>
</evidence>
<dbReference type="PANTHER" id="PTHR42957:SF1">
    <property type="entry name" value="HELICASE MJ1565-RELATED"/>
    <property type="match status" value="1"/>
</dbReference>
<dbReference type="Pfam" id="PF01935">
    <property type="entry name" value="DUF87"/>
    <property type="match status" value="1"/>
</dbReference>
<keyword evidence="2" id="KW-0067">ATP-binding</keyword>
<comment type="caution">
    <text evidence="2">The sequence shown here is derived from an EMBL/GenBank/DDBJ whole genome shotgun (WGS) entry which is preliminary data.</text>
</comment>